<dbReference type="AlphaFoldDB" id="A0A9W6SPH3"/>
<dbReference type="Proteomes" id="UP001165079">
    <property type="component" value="Unassembled WGS sequence"/>
</dbReference>
<protein>
    <submittedName>
        <fullName evidence="1">Uncharacterized protein</fullName>
    </submittedName>
</protein>
<keyword evidence="2" id="KW-1185">Reference proteome</keyword>
<reference evidence="1" key="1">
    <citation type="submission" date="2023-03" db="EMBL/GenBank/DDBJ databases">
        <title>Actinorhabdospora filicis NBRC 111898.</title>
        <authorList>
            <person name="Ichikawa N."/>
            <person name="Sato H."/>
            <person name="Tonouchi N."/>
        </authorList>
    </citation>
    <scope>NUCLEOTIDE SEQUENCE</scope>
    <source>
        <strain evidence="1">NBRC 111898</strain>
    </source>
</reference>
<dbReference type="EMBL" id="BSTX01000003">
    <property type="protein sequence ID" value="GLZ79722.1"/>
    <property type="molecule type" value="Genomic_DNA"/>
</dbReference>
<dbReference type="RefSeq" id="WP_285664869.1">
    <property type="nucleotide sequence ID" value="NZ_BSTX01000003.1"/>
</dbReference>
<accession>A0A9W6SPH3</accession>
<name>A0A9W6SPH3_9ACTN</name>
<evidence type="ECO:0000313" key="1">
    <source>
        <dbReference type="EMBL" id="GLZ79722.1"/>
    </source>
</evidence>
<gene>
    <name evidence="1" type="ORF">Afil01_45290</name>
</gene>
<sequence length="210" mass="21598">MINTHVSNNAAWCAAMCRAHGIATSEDGRVWRSPVRTPLYYPDAVTLVPGLSAAAVLDGVDAGPGASVKDSFADLDLSGHGFSVLFEASWIRREPGPSAAAEWSLVDTDGGLAAWEEGWGGASGLFVPALLAEPEVRIVRTPGGGAVLNRTGDVVGVSNVHGDAWPGAIAAARELFGELPLVGYESGDDVAPALAAGFAVAGPLRVWLRA</sequence>
<evidence type="ECO:0000313" key="2">
    <source>
        <dbReference type="Proteomes" id="UP001165079"/>
    </source>
</evidence>
<organism evidence="1 2">
    <name type="scientific">Actinorhabdospora filicis</name>
    <dbReference type="NCBI Taxonomy" id="1785913"/>
    <lineage>
        <taxon>Bacteria</taxon>
        <taxon>Bacillati</taxon>
        <taxon>Actinomycetota</taxon>
        <taxon>Actinomycetes</taxon>
        <taxon>Micromonosporales</taxon>
        <taxon>Micromonosporaceae</taxon>
        <taxon>Actinorhabdospora</taxon>
    </lineage>
</organism>
<proteinExistence type="predicted"/>
<comment type="caution">
    <text evidence="1">The sequence shown here is derived from an EMBL/GenBank/DDBJ whole genome shotgun (WGS) entry which is preliminary data.</text>
</comment>